<dbReference type="AlphaFoldDB" id="A0A5B0S5S6"/>
<feature type="compositionally biased region" description="Low complexity" evidence="1">
    <location>
        <begin position="552"/>
        <end position="567"/>
    </location>
</feature>
<protein>
    <submittedName>
        <fullName evidence="2">Uncharacterized protein</fullName>
    </submittedName>
</protein>
<feature type="compositionally biased region" description="Polar residues" evidence="1">
    <location>
        <begin position="283"/>
        <end position="302"/>
    </location>
</feature>
<comment type="caution">
    <text evidence="2">The sequence shown here is derived from an EMBL/GenBank/DDBJ whole genome shotgun (WGS) entry which is preliminary data.</text>
</comment>
<dbReference type="InterPro" id="IPR018608">
    <property type="entry name" value="Gti1/Pac2"/>
</dbReference>
<feature type="compositionally biased region" description="Polar residues" evidence="1">
    <location>
        <begin position="608"/>
        <end position="620"/>
    </location>
</feature>
<feature type="compositionally biased region" description="Polar residues" evidence="1">
    <location>
        <begin position="172"/>
        <end position="200"/>
    </location>
</feature>
<feature type="region of interest" description="Disordered" evidence="1">
    <location>
        <begin position="396"/>
        <end position="570"/>
    </location>
</feature>
<dbReference type="Pfam" id="PF09729">
    <property type="entry name" value="Gti1_Pac2"/>
    <property type="match status" value="1"/>
</dbReference>
<evidence type="ECO:0000313" key="3">
    <source>
        <dbReference type="Proteomes" id="UP000325313"/>
    </source>
</evidence>
<feature type="compositionally biased region" description="Low complexity" evidence="1">
    <location>
        <begin position="665"/>
        <end position="679"/>
    </location>
</feature>
<feature type="compositionally biased region" description="Polar residues" evidence="1">
    <location>
        <begin position="492"/>
        <end position="502"/>
    </location>
</feature>
<dbReference type="Proteomes" id="UP000325313">
    <property type="component" value="Unassembled WGS sequence"/>
</dbReference>
<evidence type="ECO:0000313" key="2">
    <source>
        <dbReference type="EMBL" id="KAA1133162.1"/>
    </source>
</evidence>
<dbReference type="EMBL" id="VDEP01000073">
    <property type="protein sequence ID" value="KAA1133162.1"/>
    <property type="molecule type" value="Genomic_DNA"/>
</dbReference>
<feature type="region of interest" description="Disordered" evidence="1">
    <location>
        <begin position="816"/>
        <end position="880"/>
    </location>
</feature>
<feature type="compositionally biased region" description="Polar residues" evidence="1">
    <location>
        <begin position="762"/>
        <end position="777"/>
    </location>
</feature>
<feature type="region of interest" description="Disordered" evidence="1">
    <location>
        <begin position="599"/>
        <end position="782"/>
    </location>
</feature>
<feature type="compositionally biased region" description="Low complexity" evidence="1">
    <location>
        <begin position="689"/>
        <end position="702"/>
    </location>
</feature>
<name>A0A5B0S5S6_PUCGR</name>
<reference evidence="2 3" key="1">
    <citation type="submission" date="2019-05" db="EMBL/GenBank/DDBJ databases">
        <title>Emergence of the Ug99 lineage of the wheat stem rust pathogen through somatic hybridization.</title>
        <authorList>
            <person name="Li F."/>
            <person name="Upadhyaya N.M."/>
            <person name="Sperschneider J."/>
            <person name="Matny O."/>
            <person name="Nguyen-Phuc H."/>
            <person name="Mago R."/>
            <person name="Raley C."/>
            <person name="Miller M.E."/>
            <person name="Silverstein K.A.T."/>
            <person name="Henningsen E."/>
            <person name="Hirsch C.D."/>
            <person name="Visser B."/>
            <person name="Pretorius Z.A."/>
            <person name="Steffenson B.J."/>
            <person name="Schwessinger B."/>
            <person name="Dodds P.N."/>
            <person name="Figueroa M."/>
        </authorList>
    </citation>
    <scope>NUCLEOTIDE SEQUENCE [LARGE SCALE GENOMIC DNA]</scope>
    <source>
        <strain evidence="2 3">Ug99</strain>
    </source>
</reference>
<feature type="compositionally biased region" description="Low complexity" evidence="1">
    <location>
        <begin position="635"/>
        <end position="648"/>
    </location>
</feature>
<organism evidence="2 3">
    <name type="scientific">Puccinia graminis f. sp. tritici</name>
    <dbReference type="NCBI Taxonomy" id="56615"/>
    <lineage>
        <taxon>Eukaryota</taxon>
        <taxon>Fungi</taxon>
        <taxon>Dikarya</taxon>
        <taxon>Basidiomycota</taxon>
        <taxon>Pucciniomycotina</taxon>
        <taxon>Pucciniomycetes</taxon>
        <taxon>Pucciniales</taxon>
        <taxon>Pucciniaceae</taxon>
        <taxon>Puccinia</taxon>
    </lineage>
</organism>
<dbReference type="GO" id="GO:0003677">
    <property type="term" value="F:DNA binding"/>
    <property type="evidence" value="ECO:0007669"/>
    <property type="project" value="TreeGrafter"/>
</dbReference>
<feature type="compositionally biased region" description="Polar residues" evidence="1">
    <location>
        <begin position="228"/>
        <end position="267"/>
    </location>
</feature>
<feature type="compositionally biased region" description="Polar residues" evidence="1">
    <location>
        <begin position="838"/>
        <end position="854"/>
    </location>
</feature>
<feature type="region of interest" description="Disordered" evidence="1">
    <location>
        <begin position="172"/>
        <end position="307"/>
    </location>
</feature>
<feature type="compositionally biased region" description="Polar residues" evidence="1">
    <location>
        <begin position="711"/>
        <end position="723"/>
    </location>
</feature>
<feature type="region of interest" description="Disordered" evidence="1">
    <location>
        <begin position="1"/>
        <end position="78"/>
    </location>
</feature>
<dbReference type="PANTHER" id="PTHR28027:SF2">
    <property type="entry name" value="TRANSCRIPTIONAL REGULATOR MIT1"/>
    <property type="match status" value="1"/>
</dbReference>
<feature type="compositionally biased region" description="Low complexity" evidence="1">
    <location>
        <begin position="516"/>
        <end position="526"/>
    </location>
</feature>
<accession>A0A5B0S5S6</accession>
<feature type="compositionally biased region" description="Low complexity" evidence="1">
    <location>
        <begin position="44"/>
        <end position="54"/>
    </location>
</feature>
<dbReference type="PANTHER" id="PTHR28027">
    <property type="entry name" value="TRANSCRIPTIONAL REGULATOR MIT1"/>
    <property type="match status" value="1"/>
</dbReference>
<feature type="compositionally biased region" description="Low complexity" evidence="1">
    <location>
        <begin position="399"/>
        <end position="414"/>
    </location>
</feature>
<feature type="compositionally biased region" description="Basic and acidic residues" evidence="1">
    <location>
        <begin position="272"/>
        <end position="281"/>
    </location>
</feature>
<sequence length="880" mass="92700">MNPNLNNPSGIHHHHQQTSHSVSQLQPSIHHLHSHTHLPPAHTHPSQAHLPHQSQQHHHPSDPTPIRDQIDRQQQNRSNIEQYKSSAIPAYEGYIGSTHDALIIFSGCYLGEFPMVSRRLHERERRSIRSGSVYVFDETKAGIKRWTDGRVWSPSRILNNFLVYREIDQKRPTATTNASGSGTNPPNSNAGAPSATSTNSTHKHGKDNGTQPKSGTSNQPASAGPASHNPTGPSQHSTSNSQYSCHHSTNPSGQSTSQAETRNSNELASLDVKPRNPKDENQEQTQATPGENQTHSAVTQRPMNRERERSLVGSLTSTYKFRPDGLVKKTISIAGMHMISYYKLDDVVSGRLRAPTSHASLLRMQIVGHLLNPGFFRAPPNWGISNGRFWIQEEGPEDSSQMMNSVSSSAPSIHSAHRPGALALPASGSTSSNPPQGIRPSHPPARPSASERISSSALSRPGSSASSTGSPNATSPTSSHSFLLLSTSNLSNPGATPSSPVINTVGGRPNFPRVHNSTNTSTASGSGHLGRPSIMSGASANRYEPYPPAARSPPLSASSTTNSSTLADQQTSVQYFSSNHTSVGLNGYSTHSFLSDSHSAPLVGSDRPSANNRNTHNDSSAAHDGRSLESVGQVSGYDDSGGYRSGTSTSGGGESLYSQYAVTDPANNSSRSASVPPSSYGLPSINRLGASGQPASSSASTGTRGIGDYQFTGSPNQPQTNRLSPSTGSHGGSYGGYLAPPMPENTFRTTSGGSGLAERENNTYGSSSHSVNSITNTSGQASSAAGAQSASFLYPSTSTSPSSGYSFNNPARRGSAMATLSGDINNGSADSTRDGARINSQNRTNGSSLQMNENGGNGAASHWGQISPSHVMKKEEGAGG</sequence>
<feature type="compositionally biased region" description="Low complexity" evidence="1">
    <location>
        <begin position="447"/>
        <end position="491"/>
    </location>
</feature>
<evidence type="ECO:0000256" key="1">
    <source>
        <dbReference type="SAM" id="MobiDB-lite"/>
    </source>
</evidence>
<gene>
    <name evidence="2" type="ORF">PGTUg99_022699</name>
</gene>
<proteinExistence type="predicted"/>
<feature type="compositionally biased region" description="Polar residues" evidence="1">
    <location>
        <begin position="208"/>
        <end position="221"/>
    </location>
</feature>